<dbReference type="Proteomes" id="UP000676967">
    <property type="component" value="Chromosome"/>
</dbReference>
<name>A0ABN6CJZ9_9ACTN</name>
<protein>
    <submittedName>
        <fullName evidence="1">Uncharacterized protein</fullName>
    </submittedName>
</protein>
<accession>A0ABN6CJZ9</accession>
<gene>
    <name evidence="1" type="ORF">Aiant_59600</name>
</gene>
<sequence length="258" mass="28274">MSVQIGSLTDLRPGDIMFGPIGGLVPGVFPVGVGQLALGEVFRAGHLSVRHVGVVVEASVHHDGPTTYDRTTRAYFPASTDELRRDTVALEYYPNGVITAPKLVQAMPRGAEEIELRHDSHWTPRHAYVRLPEDYPGQAEDAAAIARLFVSEKVPYSFASYAALAAWRFGLKAERLARWINRRRPLSTGASYWSHQHDDLVRPQLPAEAICSVLADQAWTLAGKELVTGTRSQIVTPGMLATQLWRRDGVIWGGAGLA</sequence>
<organism evidence="1 2">
    <name type="scientific">Actinoplanes ianthinogenes</name>
    <dbReference type="NCBI Taxonomy" id="122358"/>
    <lineage>
        <taxon>Bacteria</taxon>
        <taxon>Bacillati</taxon>
        <taxon>Actinomycetota</taxon>
        <taxon>Actinomycetes</taxon>
        <taxon>Micromonosporales</taxon>
        <taxon>Micromonosporaceae</taxon>
        <taxon>Actinoplanes</taxon>
    </lineage>
</organism>
<keyword evidence="2" id="KW-1185">Reference proteome</keyword>
<dbReference type="EMBL" id="AP023356">
    <property type="protein sequence ID" value="BCJ45303.1"/>
    <property type="molecule type" value="Genomic_DNA"/>
</dbReference>
<reference evidence="1 2" key="1">
    <citation type="submission" date="2020-08" db="EMBL/GenBank/DDBJ databases">
        <title>Whole genome shotgun sequence of Actinoplanes ianthinogenes NBRC 13996.</title>
        <authorList>
            <person name="Komaki H."/>
            <person name="Tamura T."/>
        </authorList>
    </citation>
    <scope>NUCLEOTIDE SEQUENCE [LARGE SCALE GENOMIC DNA]</scope>
    <source>
        <strain evidence="1 2">NBRC 13996</strain>
    </source>
</reference>
<dbReference type="RefSeq" id="WP_189336301.1">
    <property type="nucleotide sequence ID" value="NZ_AP023356.1"/>
</dbReference>
<evidence type="ECO:0000313" key="1">
    <source>
        <dbReference type="EMBL" id="BCJ45303.1"/>
    </source>
</evidence>
<evidence type="ECO:0000313" key="2">
    <source>
        <dbReference type="Proteomes" id="UP000676967"/>
    </source>
</evidence>
<proteinExistence type="predicted"/>